<evidence type="ECO:0000313" key="2">
    <source>
        <dbReference type="Proteomes" id="UP000215861"/>
    </source>
</evidence>
<dbReference type="OrthoDB" id="6970813at2"/>
<gene>
    <name evidence="1" type="ORF">CJU81_05970</name>
</gene>
<comment type="caution">
    <text evidence="1">The sequence shown here is derived from an EMBL/GenBank/DDBJ whole genome shotgun (WGS) entry which is preliminary data.</text>
</comment>
<proteinExistence type="predicted"/>
<dbReference type="RefSeq" id="WP_095035889.1">
    <property type="nucleotide sequence ID" value="NZ_NQKQ01000004.1"/>
</dbReference>
<dbReference type="AlphaFoldDB" id="A0A267ARA7"/>
<evidence type="ECO:0000313" key="1">
    <source>
        <dbReference type="EMBL" id="PAA14312.1"/>
    </source>
</evidence>
<dbReference type="EMBL" id="NQKQ01000004">
    <property type="protein sequence ID" value="PAA14312.1"/>
    <property type="molecule type" value="Genomic_DNA"/>
</dbReference>
<name>A0A267ARA7_PSEFR</name>
<protein>
    <submittedName>
        <fullName evidence="1">Uncharacterized protein</fullName>
    </submittedName>
</protein>
<reference evidence="1 2" key="1">
    <citation type="submission" date="2017-08" db="EMBL/GenBank/DDBJ databases">
        <title>Genomic and metabolic characterisation of spoilage-associated Pseudomonas species.</title>
        <authorList>
            <person name="Stanborough T."/>
            <person name="Fegan N."/>
            <person name="Powell S.M."/>
            <person name="Singh T."/>
            <person name="Tamplin M.L."/>
            <person name="Chandry P.S."/>
        </authorList>
    </citation>
    <scope>NUCLEOTIDE SEQUENCE [LARGE SCALE GENOMIC DNA]</scope>
    <source>
        <strain evidence="1 2">F1801</strain>
    </source>
</reference>
<organism evidence="1 2">
    <name type="scientific">Pseudomonas fragi</name>
    <dbReference type="NCBI Taxonomy" id="296"/>
    <lineage>
        <taxon>Bacteria</taxon>
        <taxon>Pseudomonadati</taxon>
        <taxon>Pseudomonadota</taxon>
        <taxon>Gammaproteobacteria</taxon>
        <taxon>Pseudomonadales</taxon>
        <taxon>Pseudomonadaceae</taxon>
        <taxon>Pseudomonas</taxon>
    </lineage>
</organism>
<sequence length="200" mass="21713">MSTKFTKENLNDIIVESVVDSLNFNNEQAVLTARGGSAQADETYFERYSNNKSHILKSAGVDESAIPTNVNIENILVAKQISDLINQSPELRGIKNHISNGNVKIDASDASSVLKLNSEKLIKNAASDVLLRVSSIHHEPIGKGFDVSIPAFHGGSIRAQDLVSGLKIAGEYVSDSLLEIKSKLDLKVEDKQASKPKLKM</sequence>
<accession>A0A267ARA7</accession>
<dbReference type="Proteomes" id="UP000215861">
    <property type="component" value="Unassembled WGS sequence"/>
</dbReference>